<dbReference type="SUPFAM" id="SSF50985">
    <property type="entry name" value="RCC1/BLIP-II"/>
    <property type="match status" value="1"/>
</dbReference>
<feature type="non-terminal residue" evidence="4">
    <location>
        <position position="1"/>
    </location>
</feature>
<dbReference type="AlphaFoldDB" id="A0A7S0RRZ6"/>
<keyword evidence="1" id="KW-0677">Repeat</keyword>
<gene>
    <name evidence="4" type="ORF">POBO1169_LOCUS17330</name>
</gene>
<dbReference type="Gene3D" id="2.130.10.30">
    <property type="entry name" value="Regulator of chromosome condensation 1/beta-lactamase-inhibitor protein II"/>
    <property type="match status" value="1"/>
</dbReference>
<dbReference type="InterPro" id="IPR009091">
    <property type="entry name" value="RCC1/BLIP-II"/>
</dbReference>
<dbReference type="PANTHER" id="PTHR22870:SF155">
    <property type="entry name" value="E3 UBIQUITIN-PROTEIN LIGASE HERC1-RELATED"/>
    <property type="match status" value="1"/>
</dbReference>
<sequence>VRGAEFGALQVACGAAHTAAIVVPKAEVEAAAKGKDGPQRALLTWGENQTGQLGYETQSDDARSEVPAPVPLKTSSPVQVSCGATHTAALDDTGEVWVWGAADCMPRSALRRKHSTSSNPSKSIFGGLRALGRKDTPPDPLNEKDGDQYAPVKVDWNQVPGFPVGCQMASVAAGKESTLVCTSAGQLYHWGNGKWAMSKNPKLVTSGQLEGHEVSAVITSHAAEHAVALVQGYTGDFRECR</sequence>
<dbReference type="Pfam" id="PF00415">
    <property type="entry name" value="RCC1"/>
    <property type="match status" value="1"/>
</dbReference>
<feature type="repeat" description="RCC1" evidence="2">
    <location>
        <begin position="40"/>
        <end position="93"/>
    </location>
</feature>
<evidence type="ECO:0000256" key="1">
    <source>
        <dbReference type="ARBA" id="ARBA00022737"/>
    </source>
</evidence>
<accession>A0A7S0RRZ6</accession>
<dbReference type="PROSITE" id="PS50012">
    <property type="entry name" value="RCC1_3"/>
    <property type="match status" value="1"/>
</dbReference>
<organism evidence="4">
    <name type="scientific">Pyramimonas obovata</name>
    <dbReference type="NCBI Taxonomy" id="1411642"/>
    <lineage>
        <taxon>Eukaryota</taxon>
        <taxon>Viridiplantae</taxon>
        <taxon>Chlorophyta</taxon>
        <taxon>Pyramimonadophyceae</taxon>
        <taxon>Pyramimonadales</taxon>
        <taxon>Pyramimonadaceae</taxon>
        <taxon>Pyramimonas</taxon>
        <taxon>Pyramimonas incertae sedis</taxon>
    </lineage>
</organism>
<evidence type="ECO:0000313" key="4">
    <source>
        <dbReference type="EMBL" id="CAD8685569.1"/>
    </source>
</evidence>
<dbReference type="InterPro" id="IPR000408">
    <property type="entry name" value="Reg_chr_condens"/>
</dbReference>
<protein>
    <submittedName>
        <fullName evidence="4">Uncharacterized protein</fullName>
    </submittedName>
</protein>
<feature type="compositionally biased region" description="Basic and acidic residues" evidence="3">
    <location>
        <begin position="132"/>
        <end position="147"/>
    </location>
</feature>
<dbReference type="PANTHER" id="PTHR22870">
    <property type="entry name" value="REGULATOR OF CHROMOSOME CONDENSATION"/>
    <property type="match status" value="1"/>
</dbReference>
<name>A0A7S0RRZ6_9CHLO</name>
<feature type="region of interest" description="Disordered" evidence="3">
    <location>
        <begin position="109"/>
        <end position="147"/>
    </location>
</feature>
<dbReference type="InterPro" id="IPR051210">
    <property type="entry name" value="Ub_ligase/GEF_domain"/>
</dbReference>
<evidence type="ECO:0000256" key="2">
    <source>
        <dbReference type="PROSITE-ProRule" id="PRU00235"/>
    </source>
</evidence>
<reference evidence="4" key="1">
    <citation type="submission" date="2021-01" db="EMBL/GenBank/DDBJ databases">
        <authorList>
            <person name="Corre E."/>
            <person name="Pelletier E."/>
            <person name="Niang G."/>
            <person name="Scheremetjew M."/>
            <person name="Finn R."/>
            <person name="Kale V."/>
            <person name="Holt S."/>
            <person name="Cochrane G."/>
            <person name="Meng A."/>
            <person name="Brown T."/>
            <person name="Cohen L."/>
        </authorList>
    </citation>
    <scope>NUCLEOTIDE SEQUENCE</scope>
    <source>
        <strain evidence="4">CCMP722</strain>
    </source>
</reference>
<evidence type="ECO:0000256" key="3">
    <source>
        <dbReference type="SAM" id="MobiDB-lite"/>
    </source>
</evidence>
<proteinExistence type="predicted"/>
<dbReference type="EMBL" id="HBFA01034533">
    <property type="protein sequence ID" value="CAD8685569.1"/>
    <property type="molecule type" value="Transcribed_RNA"/>
</dbReference>